<reference evidence="1" key="1">
    <citation type="submission" date="2020-08" db="EMBL/GenBank/DDBJ databases">
        <title>Genome sequencing and assembly of the red palm weevil Rhynchophorus ferrugineus.</title>
        <authorList>
            <person name="Dias G.B."/>
            <person name="Bergman C.M."/>
            <person name="Manee M."/>
        </authorList>
    </citation>
    <scope>NUCLEOTIDE SEQUENCE</scope>
    <source>
        <strain evidence="1">AA-2017</strain>
        <tissue evidence="1">Whole larva</tissue>
    </source>
</reference>
<sequence>MRETIDQAPSCYGKFTLALRECRGPPTAKIETISEFLPAPKYNANRISLDATLQDKKNLIELRGGPGENVAVTIPATMPGRVEHDDARDKIT</sequence>
<dbReference type="Proteomes" id="UP000625711">
    <property type="component" value="Unassembled WGS sequence"/>
</dbReference>
<dbReference type="AlphaFoldDB" id="A0A834IJJ6"/>
<name>A0A834IJJ6_RHYFE</name>
<protein>
    <submittedName>
        <fullName evidence="1">Uncharacterized protein</fullName>
    </submittedName>
</protein>
<evidence type="ECO:0000313" key="1">
    <source>
        <dbReference type="EMBL" id="KAF7279083.1"/>
    </source>
</evidence>
<proteinExistence type="predicted"/>
<accession>A0A834IJJ6</accession>
<keyword evidence="2" id="KW-1185">Reference proteome</keyword>
<gene>
    <name evidence="1" type="ORF">GWI33_007715</name>
</gene>
<evidence type="ECO:0000313" key="2">
    <source>
        <dbReference type="Proteomes" id="UP000625711"/>
    </source>
</evidence>
<organism evidence="1 2">
    <name type="scientific">Rhynchophorus ferrugineus</name>
    <name type="common">Red palm weevil</name>
    <name type="synonym">Curculio ferrugineus</name>
    <dbReference type="NCBI Taxonomy" id="354439"/>
    <lineage>
        <taxon>Eukaryota</taxon>
        <taxon>Metazoa</taxon>
        <taxon>Ecdysozoa</taxon>
        <taxon>Arthropoda</taxon>
        <taxon>Hexapoda</taxon>
        <taxon>Insecta</taxon>
        <taxon>Pterygota</taxon>
        <taxon>Neoptera</taxon>
        <taxon>Endopterygota</taxon>
        <taxon>Coleoptera</taxon>
        <taxon>Polyphaga</taxon>
        <taxon>Cucujiformia</taxon>
        <taxon>Curculionidae</taxon>
        <taxon>Dryophthorinae</taxon>
        <taxon>Rhynchophorus</taxon>
    </lineage>
</organism>
<comment type="caution">
    <text evidence="1">The sequence shown here is derived from an EMBL/GenBank/DDBJ whole genome shotgun (WGS) entry which is preliminary data.</text>
</comment>
<dbReference type="EMBL" id="JAACXV010000377">
    <property type="protein sequence ID" value="KAF7279083.1"/>
    <property type="molecule type" value="Genomic_DNA"/>
</dbReference>